<evidence type="ECO:0000313" key="9">
    <source>
        <dbReference type="EMBL" id="GFE80986.1"/>
    </source>
</evidence>
<evidence type="ECO:0000259" key="8">
    <source>
        <dbReference type="SMART" id="SM00642"/>
    </source>
</evidence>
<dbReference type="Pfam" id="PF16657">
    <property type="entry name" value="Malt_amylase_C"/>
    <property type="match status" value="1"/>
</dbReference>
<dbReference type="SUPFAM" id="SSF51445">
    <property type="entry name" value="(Trans)glycosidases"/>
    <property type="match status" value="1"/>
</dbReference>
<dbReference type="CDD" id="cd11334">
    <property type="entry name" value="AmyAc_TreS"/>
    <property type="match status" value="1"/>
</dbReference>
<dbReference type="Pfam" id="PF00128">
    <property type="entry name" value="Alpha-amylase"/>
    <property type="match status" value="2"/>
</dbReference>
<organism evidence="9 10">
    <name type="scientific">Steroidobacter agaridevorans</name>
    <dbReference type="NCBI Taxonomy" id="2695856"/>
    <lineage>
        <taxon>Bacteria</taxon>
        <taxon>Pseudomonadati</taxon>
        <taxon>Pseudomonadota</taxon>
        <taxon>Gammaproteobacteria</taxon>
        <taxon>Steroidobacterales</taxon>
        <taxon>Steroidobacteraceae</taxon>
        <taxon>Steroidobacter</taxon>
    </lineage>
</organism>
<sequence length="1089" mass="124467">MSDDPLWYKDAIIYQMHVKAFQDANGDGIGDFAGLAQKLDYIQELGVNTIWLLPFYPSPLRDDGYDIADYTNVHPDYGTLEDFRQFIQEAHRRDLKVITELVINHTSDQHPWFQAARLAAPGSREREFYVWSDDDKKLAGTRIIFTDTESSNWAWDPVARQYYWHRFFSHQPDLNHNNPEVVEAVIRVMRFWMDMGVDGMRLDAIPYLCVREGTNNENLPETHAVLKRMRAAMDESYTGRMFLAEANQWPEDVREYFGDGDECHVAYNFPLMPRIFMAVALEDRYPIAEIIRQTPDIPDNCQWAIFLRNHDELTLEMVTDRERDYMYKMYANEPRMRVNVGIRRRLATLLGNDVDRIKLMNSLLLSMPGSPIIYYGDEIGMGDNIYIGDRNGVRTPMQWSIDRNAGFSRADPQRLYLPVIMDPIYGYQAVNVEAQSRDPSSLLNWTRRMLAVRRQFQCFGRGSLEFVRPQNRKIIAYVRSCGHEMILCVANLSQTAQAVELDLSKYKGRVPVEMLGRNAFPPIGDLPYFLTLPAHGFFWLQLSDSAPPPSWHVERLPATELPVLVLTEGLATFLAEVTQSASGGLMRRTLQQLESEVLPEFIAARGWFSHHRSEIASVHLGPRALWRYEQRVYLISFVDVDGVIGRRRYIMPLTIGWEDGVDAVLKTAEWTLAKVRQHARAGVMIDAFADPIFCLGLIQYMAQGESIPFAGGELRFEARGPLPTLPEPDLQNVRHVGTEPTNTNIVIDEALFMKAYRSAEPGPNPDFEMSRLLTDAGFKSVAPMLGHIVWEDQTPTLLVSLFSYVRNQGDVWNYTLNHLERHVSLISSQDSSAPEAPHALFTTQMQTLGRRIGEMHAILARSEDVTFAPEPIRSQDLSRWYSAVQFDTEAALNALHRRLPTLSEGARARAEQLVHARERLFAHIRELTATPIDGLRTRIHGNLHLAKVMLAADDFLLTGFEGDTMLSLEERRQKDSPLHDVASVLVSFQYARTVALDHAIAHRPELRERLEPELAQWQLLTTRAFMQGYRRGVIESGILPSTEAGTQRLLKLFMVIRTVHALRHELERRPEMLSAAIDALHEQLNGALE</sequence>
<accession>A0A829YED1</accession>
<dbReference type="InterPro" id="IPR006047">
    <property type="entry name" value="GH13_cat_dom"/>
</dbReference>
<dbReference type="Proteomes" id="UP000445000">
    <property type="component" value="Unassembled WGS sequence"/>
</dbReference>
<keyword evidence="4" id="KW-0479">Metal-binding</keyword>
<comment type="caution">
    <text evidence="9">The sequence shown here is derived from an EMBL/GenBank/DDBJ whole genome shotgun (WGS) entry which is preliminary data.</text>
</comment>
<gene>
    <name evidence="9" type="ORF">GCM10011487_29860</name>
</gene>
<evidence type="ECO:0000256" key="7">
    <source>
        <dbReference type="ARBA" id="ARBA00031378"/>
    </source>
</evidence>
<comment type="similarity">
    <text evidence="2">Belongs to the glycosyl hydrolase 13 family. TreS subfamily.</text>
</comment>
<protein>
    <recommendedName>
        <fullName evidence="3">maltose alpha-D-glucosyltransferase</fullName>
        <ecNumber evidence="3">5.4.99.16</ecNumber>
    </recommendedName>
    <alternativeName>
        <fullName evidence="7">Maltose alpha-D-glucosyltransferase</fullName>
    </alternativeName>
</protein>
<dbReference type="NCBIfam" id="TIGR02456">
    <property type="entry name" value="treS_nterm"/>
    <property type="match status" value="1"/>
</dbReference>
<comment type="catalytic activity">
    <reaction evidence="1">
        <text>D-maltose = alpha,alpha-trehalose</text>
        <dbReference type="Rhea" id="RHEA:15145"/>
        <dbReference type="ChEBI" id="CHEBI:16551"/>
        <dbReference type="ChEBI" id="CHEBI:17306"/>
        <dbReference type="EC" id="5.4.99.16"/>
    </reaction>
</comment>
<dbReference type="FunFam" id="3.20.20.80:FF:000055">
    <property type="entry name" value="Trehalose synthase"/>
    <property type="match status" value="1"/>
</dbReference>
<dbReference type="Gene3D" id="2.60.40.1180">
    <property type="entry name" value="Golgi alpha-mannosidase II"/>
    <property type="match status" value="1"/>
</dbReference>
<dbReference type="PANTHER" id="PTHR10357">
    <property type="entry name" value="ALPHA-AMYLASE FAMILY MEMBER"/>
    <property type="match status" value="1"/>
</dbReference>
<dbReference type="SUPFAM" id="SSF51011">
    <property type="entry name" value="Glycosyl hydrolase domain"/>
    <property type="match status" value="1"/>
</dbReference>
<dbReference type="Gene3D" id="3.90.400.10">
    <property type="entry name" value="Oligo-1,6-glucosidase, Domain 2"/>
    <property type="match status" value="1"/>
</dbReference>
<dbReference type="InterPro" id="IPR012811">
    <property type="entry name" value="TreS_maltokin_C_dom"/>
</dbReference>
<dbReference type="InterPro" id="IPR032091">
    <property type="entry name" value="Malt_amylase-like_C"/>
</dbReference>
<dbReference type="EMBL" id="BLJN01000003">
    <property type="protein sequence ID" value="GFE80986.1"/>
    <property type="molecule type" value="Genomic_DNA"/>
</dbReference>
<dbReference type="InterPro" id="IPR011009">
    <property type="entry name" value="Kinase-like_dom_sf"/>
</dbReference>
<dbReference type="AlphaFoldDB" id="A0A829YED1"/>
<proteinExistence type="inferred from homology"/>
<evidence type="ECO:0000256" key="4">
    <source>
        <dbReference type="ARBA" id="ARBA00022723"/>
    </source>
</evidence>
<dbReference type="InterPro" id="IPR013780">
    <property type="entry name" value="Glyco_hydro_b"/>
</dbReference>
<dbReference type="GO" id="GO:0046872">
    <property type="term" value="F:metal ion binding"/>
    <property type="evidence" value="ECO:0007669"/>
    <property type="project" value="UniProtKB-KW"/>
</dbReference>
<dbReference type="GO" id="GO:0047471">
    <property type="term" value="F:maltose alpha-D-glucosyltransferase activity"/>
    <property type="evidence" value="ECO:0007669"/>
    <property type="project" value="UniProtKB-EC"/>
</dbReference>
<dbReference type="InterPro" id="IPR012810">
    <property type="entry name" value="TreS/a-amylase_N"/>
</dbReference>
<dbReference type="Gene3D" id="3.20.20.80">
    <property type="entry name" value="Glycosidases"/>
    <property type="match status" value="1"/>
</dbReference>
<dbReference type="SUPFAM" id="SSF56112">
    <property type="entry name" value="Protein kinase-like (PK-like)"/>
    <property type="match status" value="1"/>
</dbReference>
<evidence type="ECO:0000256" key="2">
    <source>
        <dbReference type="ARBA" id="ARBA00005496"/>
    </source>
</evidence>
<dbReference type="EC" id="5.4.99.16" evidence="3"/>
<dbReference type="SMART" id="SM00642">
    <property type="entry name" value="Aamy"/>
    <property type="match status" value="1"/>
</dbReference>
<name>A0A829YED1_9GAMM</name>
<evidence type="ECO:0000256" key="5">
    <source>
        <dbReference type="ARBA" id="ARBA00022837"/>
    </source>
</evidence>
<dbReference type="GO" id="GO:0005975">
    <property type="term" value="P:carbohydrate metabolic process"/>
    <property type="evidence" value="ECO:0007669"/>
    <property type="project" value="InterPro"/>
</dbReference>
<evidence type="ECO:0000313" key="10">
    <source>
        <dbReference type="Proteomes" id="UP000445000"/>
    </source>
</evidence>
<keyword evidence="10" id="KW-1185">Reference proteome</keyword>
<reference evidence="10" key="1">
    <citation type="submission" date="2020-01" db="EMBL/GenBank/DDBJ databases">
        <title>'Steroidobacter agaridevorans' sp. nov., agar-degrading bacteria isolated from rhizosphere soils.</title>
        <authorList>
            <person name="Ikenaga M."/>
            <person name="Kataoka M."/>
            <person name="Murouchi A."/>
            <person name="Katsuragi S."/>
            <person name="Sakai M."/>
        </authorList>
    </citation>
    <scope>NUCLEOTIDE SEQUENCE [LARGE SCALE GENOMIC DNA]</scope>
    <source>
        <strain evidence="10">YU21-B</strain>
    </source>
</reference>
<dbReference type="PANTHER" id="PTHR10357:SF219">
    <property type="entry name" value="MALTOSE ALPHA-D-GLUCOSYLTRANSFERASE"/>
    <property type="match status" value="1"/>
</dbReference>
<keyword evidence="5" id="KW-0106">Calcium</keyword>
<feature type="domain" description="Glycosyl hydrolase family 13 catalytic" evidence="8">
    <location>
        <begin position="15"/>
        <end position="414"/>
    </location>
</feature>
<dbReference type="NCBIfam" id="TIGR02457">
    <property type="entry name" value="TreS_Cterm"/>
    <property type="match status" value="1"/>
</dbReference>
<keyword evidence="6" id="KW-0413">Isomerase</keyword>
<evidence type="ECO:0000256" key="3">
    <source>
        <dbReference type="ARBA" id="ARBA00012619"/>
    </source>
</evidence>
<dbReference type="InterPro" id="IPR045857">
    <property type="entry name" value="O16G_dom_2"/>
</dbReference>
<evidence type="ECO:0000256" key="6">
    <source>
        <dbReference type="ARBA" id="ARBA00023235"/>
    </source>
</evidence>
<dbReference type="Gene3D" id="3.90.1200.10">
    <property type="match status" value="1"/>
</dbReference>
<dbReference type="RefSeq" id="WP_161812692.1">
    <property type="nucleotide sequence ID" value="NZ_BLJN01000003.1"/>
</dbReference>
<dbReference type="InterPro" id="IPR017853">
    <property type="entry name" value="GH"/>
</dbReference>
<evidence type="ECO:0000256" key="1">
    <source>
        <dbReference type="ARBA" id="ARBA00001595"/>
    </source>
</evidence>